<evidence type="ECO:0000259" key="4">
    <source>
        <dbReference type="PROSITE" id="PS50932"/>
    </source>
</evidence>
<keyword evidence="1" id="KW-0805">Transcription regulation</keyword>
<evidence type="ECO:0000313" key="5">
    <source>
        <dbReference type="EMBL" id="GGL07703.1"/>
    </source>
</evidence>
<dbReference type="PANTHER" id="PTHR30146">
    <property type="entry name" value="LACI-RELATED TRANSCRIPTIONAL REPRESSOR"/>
    <property type="match status" value="1"/>
</dbReference>
<dbReference type="CDD" id="cd01392">
    <property type="entry name" value="HTH_LacI"/>
    <property type="match status" value="1"/>
</dbReference>
<dbReference type="PROSITE" id="PS50932">
    <property type="entry name" value="HTH_LACI_2"/>
    <property type="match status" value="1"/>
</dbReference>
<dbReference type="PANTHER" id="PTHR30146:SF109">
    <property type="entry name" value="HTH-TYPE TRANSCRIPTIONAL REGULATOR GALS"/>
    <property type="match status" value="1"/>
</dbReference>
<organism evidence="5 6">
    <name type="scientific">Curtobacterium luteum</name>
    <dbReference type="NCBI Taxonomy" id="33881"/>
    <lineage>
        <taxon>Bacteria</taxon>
        <taxon>Bacillati</taxon>
        <taxon>Actinomycetota</taxon>
        <taxon>Actinomycetes</taxon>
        <taxon>Micrococcales</taxon>
        <taxon>Microbacteriaceae</taxon>
        <taxon>Curtobacterium</taxon>
    </lineage>
</organism>
<dbReference type="AlphaFoldDB" id="A0A8H9GBQ2"/>
<evidence type="ECO:0000256" key="3">
    <source>
        <dbReference type="ARBA" id="ARBA00023163"/>
    </source>
</evidence>
<dbReference type="InterPro" id="IPR010982">
    <property type="entry name" value="Lambda_DNA-bd_dom_sf"/>
</dbReference>
<dbReference type="GO" id="GO:0003700">
    <property type="term" value="F:DNA-binding transcription factor activity"/>
    <property type="evidence" value="ECO:0007669"/>
    <property type="project" value="TreeGrafter"/>
</dbReference>
<dbReference type="InterPro" id="IPR028082">
    <property type="entry name" value="Peripla_BP_I"/>
</dbReference>
<dbReference type="Gene3D" id="1.10.260.40">
    <property type="entry name" value="lambda repressor-like DNA-binding domains"/>
    <property type="match status" value="1"/>
</dbReference>
<evidence type="ECO:0000313" key="6">
    <source>
        <dbReference type="Proteomes" id="UP000648535"/>
    </source>
</evidence>
<dbReference type="Pfam" id="PF13377">
    <property type="entry name" value="Peripla_BP_3"/>
    <property type="match status" value="1"/>
</dbReference>
<dbReference type="InterPro" id="IPR046335">
    <property type="entry name" value="LacI/GalR-like_sensor"/>
</dbReference>
<comment type="caution">
    <text evidence="5">The sequence shown here is derived from an EMBL/GenBank/DDBJ whole genome shotgun (WGS) entry which is preliminary data.</text>
</comment>
<dbReference type="Gene3D" id="3.40.50.2300">
    <property type="match status" value="2"/>
</dbReference>
<dbReference type="Pfam" id="PF00356">
    <property type="entry name" value="LacI"/>
    <property type="match status" value="1"/>
</dbReference>
<dbReference type="EMBL" id="BMOI01000013">
    <property type="protein sequence ID" value="GGL07703.1"/>
    <property type="molecule type" value="Genomic_DNA"/>
</dbReference>
<sequence>MPLPGGYSGRMSDVRTARSRATIQDVADEAGLSRGTVSRVLNDEPYVSPKAREAVQEAVRRVGYVRSAAARSLVTRRSGAVALIVHEPSVQVLDDPNIGNILIGTNAVLSEADQQLVTIMVDSARDDERVVEYLRGGFVDGAIVLSARDGDAVTRAIEEMGLPACFVGHPTDAANTSWIGIDNRAAAFAITSRLVETGRQRIGMLASGLDRDSGQDRLAGFTEALGDRFDPALVAGNPLFSYTAGVEGMRELLDRAPDVDGVFAASDAVAAGAMDVLHRAGRSVPRDIGVVGFDDSAWALRCDPPLSTVRQPAKTLGEQAARQVLAQIAGADDEGPHGLVLPTEVVWRASA</sequence>
<protein>
    <submittedName>
        <fullName evidence="5">LacI family transcriptional regulator</fullName>
    </submittedName>
</protein>
<reference evidence="5" key="1">
    <citation type="journal article" date="2014" name="Int. J. Syst. Evol. Microbiol.">
        <title>Complete genome sequence of Corynebacterium casei LMG S-19264T (=DSM 44701T), isolated from a smear-ripened cheese.</title>
        <authorList>
            <consortium name="US DOE Joint Genome Institute (JGI-PGF)"/>
            <person name="Walter F."/>
            <person name="Albersmeier A."/>
            <person name="Kalinowski J."/>
            <person name="Ruckert C."/>
        </authorList>
    </citation>
    <scope>NUCLEOTIDE SEQUENCE</scope>
    <source>
        <strain evidence="5">JCM 1480</strain>
    </source>
</reference>
<accession>A0A8H9GBQ2</accession>
<proteinExistence type="predicted"/>
<gene>
    <name evidence="5" type="ORF">GCM10009769_27430</name>
</gene>
<reference evidence="5" key="2">
    <citation type="submission" date="2020-09" db="EMBL/GenBank/DDBJ databases">
        <authorList>
            <person name="Sun Q."/>
            <person name="Ohkuma M."/>
        </authorList>
    </citation>
    <scope>NUCLEOTIDE SEQUENCE</scope>
    <source>
        <strain evidence="5">JCM 1480</strain>
    </source>
</reference>
<dbReference type="InterPro" id="IPR000843">
    <property type="entry name" value="HTH_LacI"/>
</dbReference>
<evidence type="ECO:0000256" key="1">
    <source>
        <dbReference type="ARBA" id="ARBA00023015"/>
    </source>
</evidence>
<dbReference type="GO" id="GO:0000976">
    <property type="term" value="F:transcription cis-regulatory region binding"/>
    <property type="evidence" value="ECO:0007669"/>
    <property type="project" value="TreeGrafter"/>
</dbReference>
<dbReference type="SUPFAM" id="SSF53822">
    <property type="entry name" value="Periplasmic binding protein-like I"/>
    <property type="match status" value="1"/>
</dbReference>
<dbReference type="SUPFAM" id="SSF47413">
    <property type="entry name" value="lambda repressor-like DNA-binding domains"/>
    <property type="match status" value="1"/>
</dbReference>
<feature type="domain" description="HTH lacI-type" evidence="4">
    <location>
        <begin position="21"/>
        <end position="75"/>
    </location>
</feature>
<dbReference type="SMART" id="SM00354">
    <property type="entry name" value="HTH_LACI"/>
    <property type="match status" value="1"/>
</dbReference>
<dbReference type="Proteomes" id="UP000648535">
    <property type="component" value="Unassembled WGS sequence"/>
</dbReference>
<keyword evidence="2" id="KW-0238">DNA-binding</keyword>
<keyword evidence="3" id="KW-0804">Transcription</keyword>
<dbReference type="CDD" id="cd06267">
    <property type="entry name" value="PBP1_LacI_sugar_binding-like"/>
    <property type="match status" value="1"/>
</dbReference>
<evidence type="ECO:0000256" key="2">
    <source>
        <dbReference type="ARBA" id="ARBA00023125"/>
    </source>
</evidence>
<name>A0A8H9GBQ2_9MICO</name>